<dbReference type="InterPro" id="IPR011761">
    <property type="entry name" value="ATP-grasp"/>
</dbReference>
<keyword evidence="7" id="KW-1185">Reference proteome</keyword>
<comment type="caution">
    <text evidence="6">The sequence shown here is derived from an EMBL/GenBank/DDBJ whole genome shotgun (WGS) entry which is preliminary data.</text>
</comment>
<accession>A0A1F2P8H1</accession>
<dbReference type="Gene3D" id="3.30.470.20">
    <property type="entry name" value="ATP-grasp fold, B domain"/>
    <property type="match status" value="1"/>
</dbReference>
<keyword evidence="2 4" id="KW-0547">Nucleotide-binding</keyword>
<protein>
    <submittedName>
        <fullName evidence="6">ATP-dependent carboligase</fullName>
    </submittedName>
</protein>
<dbReference type="InterPro" id="IPR003806">
    <property type="entry name" value="ATP-grasp_PylC-type"/>
</dbReference>
<dbReference type="PANTHER" id="PTHR43055">
    <property type="entry name" value="FORMATE-DEPENDENT PHOSPHORIBOSYLGLYCINAMIDE FORMYLTRANSFERASE"/>
    <property type="match status" value="1"/>
</dbReference>
<dbReference type="PROSITE" id="PS50975">
    <property type="entry name" value="ATP_GRASP"/>
    <property type="match status" value="1"/>
</dbReference>
<feature type="domain" description="ATP-grasp" evidence="5">
    <location>
        <begin position="81"/>
        <end position="283"/>
    </location>
</feature>
<evidence type="ECO:0000256" key="1">
    <source>
        <dbReference type="ARBA" id="ARBA00022598"/>
    </source>
</evidence>
<dbReference type="Pfam" id="PF02655">
    <property type="entry name" value="ATP-grasp_3"/>
    <property type="match status" value="1"/>
</dbReference>
<dbReference type="GO" id="GO:0005829">
    <property type="term" value="C:cytosol"/>
    <property type="evidence" value="ECO:0007669"/>
    <property type="project" value="TreeGrafter"/>
</dbReference>
<gene>
    <name evidence="6" type="ORF">SCAL_001446</name>
</gene>
<evidence type="ECO:0000259" key="5">
    <source>
        <dbReference type="PROSITE" id="PS50975"/>
    </source>
</evidence>
<name>A0A1F2P8H1_9EURY</name>
<dbReference type="SUPFAM" id="SSF56059">
    <property type="entry name" value="Glutathione synthetase ATP-binding domain-like"/>
    <property type="match status" value="1"/>
</dbReference>
<dbReference type="InterPro" id="IPR016677">
    <property type="entry name" value="UCP016817_carboligase"/>
</dbReference>
<evidence type="ECO:0000256" key="2">
    <source>
        <dbReference type="ARBA" id="ARBA00022741"/>
    </source>
</evidence>
<keyword evidence="1" id="KW-0436">Ligase</keyword>
<dbReference type="GO" id="GO:0046872">
    <property type="term" value="F:metal ion binding"/>
    <property type="evidence" value="ECO:0007669"/>
    <property type="project" value="InterPro"/>
</dbReference>
<proteinExistence type="predicted"/>
<sequence>MEEVLIVGYTTRQIAQSAVNAGFRVFCLDHFLDLDLLEIVEASALLDEDAKDFGVGAFLDRLDREIDGIIIGSGCEGIRLDERLSRRVIGNSPALMQKVSDKKYFGKKVIEMGFLHPEIYDRDTIRFPAVLKPRRGGGGLKNIFIRERSELEALDIDSSEYLIQQYINGIPASVSVISNPDGEVSSYCVNEQLIGIEWLNAPSRFAYCGNIIPLETALEDQICKIAEEIVVELGLIGSNGIDFVISGDDILVIEVNPRFQGTIEALEIATGDNIFHAHVKACRGEDFEIKKPRRYGMRAIFYAGEDLVIREDLRRWGFSDVPETGRRIEKGKPVVSVSGSSNSRRGVVEKINFFLSASQLLQ</sequence>
<dbReference type="GO" id="GO:0005524">
    <property type="term" value="F:ATP binding"/>
    <property type="evidence" value="ECO:0007669"/>
    <property type="project" value="UniProtKB-UniRule"/>
</dbReference>
<reference evidence="6" key="1">
    <citation type="submission" date="2016-05" db="EMBL/GenBank/DDBJ databases">
        <title>Microbial consortia oxidize butane by reversing methanogenesis.</title>
        <authorList>
            <person name="Laso-Perez R."/>
            <person name="Richter M."/>
            <person name="Wegener G."/>
            <person name="Musat F."/>
        </authorList>
    </citation>
    <scope>NUCLEOTIDE SEQUENCE [LARGE SCALE GENOMIC DNA]</scope>
    <source>
        <strain evidence="6">BOX2</strain>
    </source>
</reference>
<dbReference type="PIRSF" id="PIRSF016817">
    <property type="entry name" value="UCP016817_carboligase"/>
    <property type="match status" value="1"/>
</dbReference>
<dbReference type="AlphaFoldDB" id="A0A1F2P8H1"/>
<evidence type="ECO:0000313" key="7">
    <source>
        <dbReference type="Proteomes" id="UP000186940"/>
    </source>
</evidence>
<dbReference type="Proteomes" id="UP000186940">
    <property type="component" value="Unassembled WGS sequence"/>
</dbReference>
<dbReference type="GO" id="GO:0016874">
    <property type="term" value="F:ligase activity"/>
    <property type="evidence" value="ECO:0007669"/>
    <property type="project" value="UniProtKB-KW"/>
</dbReference>
<keyword evidence="3 4" id="KW-0067">ATP-binding</keyword>
<dbReference type="EMBL" id="LYOS01000004">
    <property type="protein sequence ID" value="OFV67528.1"/>
    <property type="molecule type" value="Genomic_DNA"/>
</dbReference>
<dbReference type="STRING" id="1838285.SCAL_001446"/>
<evidence type="ECO:0000256" key="4">
    <source>
        <dbReference type="PROSITE-ProRule" id="PRU00409"/>
    </source>
</evidence>
<evidence type="ECO:0000313" key="6">
    <source>
        <dbReference type="EMBL" id="OFV67528.1"/>
    </source>
</evidence>
<dbReference type="PANTHER" id="PTHR43055:SF1">
    <property type="entry name" value="FORMATE-DEPENDENT PHOSPHORIBOSYLGLYCINAMIDE FORMYLTRANSFERASE"/>
    <property type="match status" value="1"/>
</dbReference>
<organism evidence="6 7">
    <name type="scientific">Candidatus Syntropharchaeum caldarium</name>
    <dbReference type="NCBI Taxonomy" id="1838285"/>
    <lineage>
        <taxon>Archaea</taxon>
        <taxon>Methanobacteriati</taxon>
        <taxon>Methanobacteriota</taxon>
        <taxon>Stenosarchaea group</taxon>
        <taxon>Methanomicrobia</taxon>
        <taxon>Methanosarcinales</taxon>
        <taxon>ANME-2 cluster</taxon>
        <taxon>Candidatus Syntropharchaeum</taxon>
    </lineage>
</organism>
<evidence type="ECO:0000256" key="3">
    <source>
        <dbReference type="ARBA" id="ARBA00022840"/>
    </source>
</evidence>